<dbReference type="STRING" id="84724.SAMN04488564_1318"/>
<dbReference type="PANTHER" id="PTHR45639">
    <property type="entry name" value="HSC70CB, ISOFORM G-RELATED"/>
    <property type="match status" value="1"/>
</dbReference>
<feature type="region of interest" description="Disordered" evidence="6">
    <location>
        <begin position="415"/>
        <end position="503"/>
    </location>
</feature>
<dbReference type="PRINTS" id="PR00301">
    <property type="entry name" value="HEATSHOCK70"/>
</dbReference>
<feature type="compositionally biased region" description="Basic and acidic residues" evidence="6">
    <location>
        <begin position="476"/>
        <end position="485"/>
    </location>
</feature>
<evidence type="ECO:0000313" key="9">
    <source>
        <dbReference type="EMBL" id="SFR30179.1"/>
    </source>
</evidence>
<keyword evidence="3" id="KW-0067">ATP-binding</keyword>
<feature type="compositionally biased region" description="Polar residues" evidence="6">
    <location>
        <begin position="489"/>
        <end position="503"/>
    </location>
</feature>
<dbReference type="Proteomes" id="UP000198583">
    <property type="component" value="Unassembled WGS sequence"/>
</dbReference>
<evidence type="ECO:0000256" key="1">
    <source>
        <dbReference type="ARBA" id="ARBA00007381"/>
    </source>
</evidence>
<dbReference type="GO" id="GO:0005524">
    <property type="term" value="F:ATP binding"/>
    <property type="evidence" value="ECO:0007669"/>
    <property type="project" value="UniProtKB-KW"/>
</dbReference>
<evidence type="ECO:0000256" key="2">
    <source>
        <dbReference type="ARBA" id="ARBA00022741"/>
    </source>
</evidence>
<keyword evidence="7" id="KW-1133">Transmembrane helix</keyword>
<dbReference type="GO" id="GO:0140662">
    <property type="term" value="F:ATP-dependent protein folding chaperone"/>
    <property type="evidence" value="ECO:0007669"/>
    <property type="project" value="InterPro"/>
</dbReference>
<keyword evidence="5" id="KW-0143">Chaperone</keyword>
<keyword evidence="10" id="KW-1185">Reference proteome</keyword>
<evidence type="ECO:0000259" key="8">
    <source>
        <dbReference type="Pfam" id="PF18559"/>
    </source>
</evidence>
<keyword evidence="7" id="KW-0472">Membrane</keyword>
<feature type="domain" description="ExoP galactose-binding-like" evidence="8">
    <location>
        <begin position="485"/>
        <end position="641"/>
    </location>
</feature>
<feature type="transmembrane region" description="Helical" evidence="7">
    <location>
        <begin position="393"/>
        <end position="412"/>
    </location>
</feature>
<dbReference type="FunFam" id="3.30.420.40:FF:000028">
    <property type="entry name" value="heat shock 70 kDa protein-like"/>
    <property type="match status" value="1"/>
</dbReference>
<dbReference type="InterPro" id="IPR018181">
    <property type="entry name" value="Heat_shock_70_CS"/>
</dbReference>
<protein>
    <submittedName>
        <fullName evidence="9">Hsp70 protein</fullName>
    </submittedName>
</protein>
<comment type="similarity">
    <text evidence="1">Belongs to the heat shock protein 70 family.</text>
</comment>
<proteinExistence type="inferred from homology"/>
<accession>A0A1I6FJR4</accession>
<dbReference type="EMBL" id="FOYL01000031">
    <property type="protein sequence ID" value="SFR30179.1"/>
    <property type="molecule type" value="Genomic_DNA"/>
</dbReference>
<evidence type="ECO:0000256" key="6">
    <source>
        <dbReference type="SAM" id="MobiDB-lite"/>
    </source>
</evidence>
<dbReference type="Gene3D" id="2.60.120.430">
    <property type="entry name" value="Galactose-binding lectin"/>
    <property type="match status" value="1"/>
</dbReference>
<keyword evidence="7" id="KW-0812">Transmembrane</keyword>
<evidence type="ECO:0000256" key="5">
    <source>
        <dbReference type="ARBA" id="ARBA00023186"/>
    </source>
</evidence>
<organism evidence="9 10">
    <name type="scientific">Lentzea waywayandensis</name>
    <dbReference type="NCBI Taxonomy" id="84724"/>
    <lineage>
        <taxon>Bacteria</taxon>
        <taxon>Bacillati</taxon>
        <taxon>Actinomycetota</taxon>
        <taxon>Actinomycetes</taxon>
        <taxon>Pseudonocardiales</taxon>
        <taxon>Pseudonocardiaceae</taxon>
        <taxon>Lentzea</taxon>
    </lineage>
</organism>
<reference evidence="10" key="1">
    <citation type="submission" date="2016-10" db="EMBL/GenBank/DDBJ databases">
        <authorList>
            <person name="Varghese N."/>
            <person name="Submissions S."/>
        </authorList>
    </citation>
    <scope>NUCLEOTIDE SEQUENCE [LARGE SCALE GENOMIC DNA]</scope>
    <source>
        <strain evidence="10">DSM 44232</strain>
    </source>
</reference>
<dbReference type="InterPro" id="IPR043129">
    <property type="entry name" value="ATPase_NBD"/>
</dbReference>
<evidence type="ECO:0000313" key="10">
    <source>
        <dbReference type="Proteomes" id="UP000198583"/>
    </source>
</evidence>
<keyword evidence="4" id="KW-0346">Stress response</keyword>
<dbReference type="GO" id="GO:0030968">
    <property type="term" value="P:endoplasmic reticulum unfolded protein response"/>
    <property type="evidence" value="ECO:0007669"/>
    <property type="project" value="TreeGrafter"/>
</dbReference>
<dbReference type="PROSITE" id="PS01036">
    <property type="entry name" value="HSP70_3"/>
    <property type="match status" value="1"/>
</dbReference>
<feature type="compositionally biased region" description="Polar residues" evidence="6">
    <location>
        <begin position="429"/>
        <end position="438"/>
    </location>
</feature>
<dbReference type="Pfam" id="PF18559">
    <property type="entry name" value="Exop_C"/>
    <property type="match status" value="1"/>
</dbReference>
<dbReference type="InterPro" id="IPR041443">
    <property type="entry name" value="Exop_C"/>
</dbReference>
<dbReference type="Gene3D" id="3.90.640.10">
    <property type="entry name" value="Actin, Chain A, domain 4"/>
    <property type="match status" value="1"/>
</dbReference>
<dbReference type="SUPFAM" id="SSF53067">
    <property type="entry name" value="Actin-like ATPase domain"/>
    <property type="match status" value="2"/>
</dbReference>
<gene>
    <name evidence="9" type="ORF">SAMN04488564_1318</name>
</gene>
<dbReference type="Gene3D" id="3.30.420.40">
    <property type="match status" value="2"/>
</dbReference>
<name>A0A1I6FJR4_9PSEU</name>
<dbReference type="AlphaFoldDB" id="A0A1I6FJR4"/>
<dbReference type="PROSITE" id="PS00329">
    <property type="entry name" value="HSP70_2"/>
    <property type="match status" value="1"/>
</dbReference>
<dbReference type="Pfam" id="PF00012">
    <property type="entry name" value="HSP70"/>
    <property type="match status" value="1"/>
</dbReference>
<sequence>MSYGLGVDLGTTYTAAAVSDASSTRAVQLGRDVTVPSVAFVTEGGEVITGDAAESQAILFPQRVSRSHKRRLADPAPLSIGGRVWSPAALMAAQLRDVVALVTAMKGQAPGFVVLTCPAVWGPYRREHFAEVPRLAGLKNVRIITEPEAAAMHYSVERRLGDGETIGVYDLGGGTFDATVLRARPGGMQILGTPEGVERLGGIDFDDSLLAFLDSRLGGEITALDVRDRNQARMMHEARDACRQAKERLSAEVKVSLHLDLPCGRREMTVTRTEFYEVIGPQLALTTEALTRTIGSAGLRPEDLASVLLVGGSSQIPLVAQTVSAVYGKPMRVGLHPKLTVALGAAAIARAEAMRVRPVSPPLSAPPPRLQHTGLLANKNLKRKPLRRFGKRTLVAGAVAAAVVLAAGVLIATMPGGRPAQPGGMATAGKTTSGNTSAPDRPTSDGPAPTRTESDGPAPTRTESDRPAPTRTAPDFVRDGQDVDPFHSTIGSEANWSGTQIASDGSAAHPAITVRAADLNGKGDGRRVTWTGTAAAQFYLQNPAGRLDARPFLGSGTLAFAVVVARPPTAQVSLATHCHYPCQAPLNATELFKNLPVGEQRTVRIPLSCFAAKGLDPSNVDVPFLVHTTGAFQATFGQIRWEADGTAKGVPVTACTSLS</sequence>
<dbReference type="PANTHER" id="PTHR45639:SF34">
    <property type="entry name" value="CHAPERONE PROTEIN DNAK"/>
    <property type="match status" value="1"/>
</dbReference>
<keyword evidence="2" id="KW-0547">Nucleotide-binding</keyword>
<evidence type="ECO:0000256" key="4">
    <source>
        <dbReference type="ARBA" id="ARBA00023016"/>
    </source>
</evidence>
<evidence type="ECO:0000256" key="7">
    <source>
        <dbReference type="SAM" id="Phobius"/>
    </source>
</evidence>
<evidence type="ECO:0000256" key="3">
    <source>
        <dbReference type="ARBA" id="ARBA00022840"/>
    </source>
</evidence>
<dbReference type="InterPro" id="IPR013126">
    <property type="entry name" value="Hsp_70_fam"/>
</dbReference>